<evidence type="ECO:0000256" key="6">
    <source>
        <dbReference type="ARBA" id="ARBA00023136"/>
    </source>
</evidence>
<dbReference type="GO" id="GO:0016887">
    <property type="term" value="F:ATP hydrolysis activity"/>
    <property type="evidence" value="ECO:0007669"/>
    <property type="project" value="InterPro"/>
</dbReference>
<dbReference type="EMBL" id="CEKZ01000003">
    <property type="protein sequence ID" value="CEQ02696.1"/>
    <property type="molecule type" value="Genomic_DNA"/>
</dbReference>
<protein>
    <submittedName>
        <fullName evidence="10">ABC transporter</fullName>
        <ecNumber evidence="10">3.6.3.-</ecNumber>
    </submittedName>
</protein>
<evidence type="ECO:0000313" key="10">
    <source>
        <dbReference type="EMBL" id="CEQ02696.1"/>
    </source>
</evidence>
<dbReference type="Proteomes" id="UP000049127">
    <property type="component" value="Unassembled WGS sequence"/>
</dbReference>
<dbReference type="InterPro" id="IPR036640">
    <property type="entry name" value="ABC1_TM_sf"/>
</dbReference>
<dbReference type="PROSITE" id="PS50893">
    <property type="entry name" value="ABC_TRANSPORTER_2"/>
    <property type="match status" value="1"/>
</dbReference>
<evidence type="ECO:0000256" key="4">
    <source>
        <dbReference type="ARBA" id="ARBA00022840"/>
    </source>
</evidence>
<dbReference type="SMART" id="SM00382">
    <property type="entry name" value="AAA"/>
    <property type="match status" value="1"/>
</dbReference>
<dbReference type="InterPro" id="IPR027417">
    <property type="entry name" value="P-loop_NTPase"/>
</dbReference>
<dbReference type="PROSITE" id="PS00211">
    <property type="entry name" value="ABC_TRANSPORTER_1"/>
    <property type="match status" value="1"/>
</dbReference>
<dbReference type="OrthoDB" id="9762778at2"/>
<sequence length="549" mass="63265">MKIDKRLSNIFLKFKKQKVFLIIIIILTTLISAFIPFLVMDLIDTITYHLNFSKITKLGILIIAITLIKIVLDFTQNYYWHKLRLNAVNHLREFMFEKMLYKSKEYFDKTSTGKILTMIMDDSSIVAQNIVIGMPMLASNIIHLLTVSVVLFILSKQLFLVLLILIPIYTIVFNKLNSKIRNISKIERVHFADIMNDAQEKIDGIDTIKVFQREEFMYKNFSEKIQNHFKFVSKNLFYESMGRGITDGIIALTPVVILLYGSFLIANEKLTLGGLMAFYTYISYLYEPLMNLSDFNLGRQKAISVGENILNFIDIECNEKDGVFKITEFEKLEFKNVCFSYKGENDIIKELSFTINKGDKVAIKGGSGSGKSTLLKLILRMYNPTYGNIYINNIYIRDIELSSLYKLFSIQVQNLFVFEGTIEENISLGKTINIEKIYKSMDLGQLNRNLNPFNNIKNNINNNLLSGGQKQRLCLSRAFLKPFDILILDEPSSSIDIDLEDNLKSDLKKLIEEKTLIITSHRPSLLELCNKEINLETENKAKNNYITAH</sequence>
<keyword evidence="2 7" id="KW-0812">Transmembrane</keyword>
<dbReference type="PROSITE" id="PS50929">
    <property type="entry name" value="ABC_TM1F"/>
    <property type="match status" value="1"/>
</dbReference>
<dbReference type="PANTHER" id="PTHR43394:SF1">
    <property type="entry name" value="ATP-BINDING CASSETTE SUB-FAMILY B MEMBER 10, MITOCHONDRIAL"/>
    <property type="match status" value="1"/>
</dbReference>
<evidence type="ECO:0000256" key="3">
    <source>
        <dbReference type="ARBA" id="ARBA00022741"/>
    </source>
</evidence>
<feature type="domain" description="ABC transmembrane type-1" evidence="9">
    <location>
        <begin position="19"/>
        <end position="301"/>
    </location>
</feature>
<dbReference type="Pfam" id="PF00664">
    <property type="entry name" value="ABC_membrane"/>
    <property type="match status" value="1"/>
</dbReference>
<feature type="transmembrane region" description="Helical" evidence="7">
    <location>
        <begin position="244"/>
        <end position="266"/>
    </location>
</feature>
<evidence type="ECO:0000259" key="9">
    <source>
        <dbReference type="PROSITE" id="PS50929"/>
    </source>
</evidence>
<dbReference type="GO" id="GO:0005524">
    <property type="term" value="F:ATP binding"/>
    <property type="evidence" value="ECO:0007669"/>
    <property type="project" value="UniProtKB-KW"/>
</dbReference>
<gene>
    <name evidence="10" type="primary">msbA_1</name>
    <name evidence="10" type="ORF">R28058_04291</name>
</gene>
<dbReference type="InterPro" id="IPR003593">
    <property type="entry name" value="AAA+_ATPase"/>
</dbReference>
<reference evidence="10 11" key="1">
    <citation type="submission" date="2015-01" db="EMBL/GenBank/DDBJ databases">
        <authorList>
            <person name="Aslett A.Martin."/>
            <person name="De Silva Nishadi"/>
        </authorList>
    </citation>
    <scope>NUCLEOTIDE SEQUENCE [LARGE SCALE GENOMIC DNA]</scope>
    <source>
        <strain evidence="10 11">R28058</strain>
    </source>
</reference>
<dbReference type="Pfam" id="PF00005">
    <property type="entry name" value="ABC_tran"/>
    <property type="match status" value="1"/>
</dbReference>
<evidence type="ECO:0000313" key="11">
    <source>
        <dbReference type="Proteomes" id="UP000049127"/>
    </source>
</evidence>
<evidence type="ECO:0000256" key="2">
    <source>
        <dbReference type="ARBA" id="ARBA00022692"/>
    </source>
</evidence>
<dbReference type="InterPro" id="IPR003439">
    <property type="entry name" value="ABC_transporter-like_ATP-bd"/>
</dbReference>
<feature type="transmembrane region" description="Helical" evidence="7">
    <location>
        <begin position="130"/>
        <end position="152"/>
    </location>
</feature>
<dbReference type="InterPro" id="IPR011527">
    <property type="entry name" value="ABC1_TM_dom"/>
</dbReference>
<name>A0A0C7QSC9_PARSO</name>
<feature type="transmembrane region" description="Helical" evidence="7">
    <location>
        <begin position="55"/>
        <end position="74"/>
    </location>
</feature>
<dbReference type="InterPro" id="IPR039421">
    <property type="entry name" value="Type_1_exporter"/>
</dbReference>
<dbReference type="EC" id="3.6.3.-" evidence="10"/>
<dbReference type="CDD" id="cd03228">
    <property type="entry name" value="ABCC_MRP_Like"/>
    <property type="match status" value="1"/>
</dbReference>
<evidence type="ECO:0000256" key="1">
    <source>
        <dbReference type="ARBA" id="ARBA00004651"/>
    </source>
</evidence>
<keyword evidence="3" id="KW-0547">Nucleotide-binding</keyword>
<dbReference type="CDD" id="cd07346">
    <property type="entry name" value="ABC_6TM_exporters"/>
    <property type="match status" value="1"/>
</dbReference>
<keyword evidence="10" id="KW-0378">Hydrolase</keyword>
<keyword evidence="4" id="KW-0067">ATP-binding</keyword>
<dbReference type="Gene3D" id="3.40.50.300">
    <property type="entry name" value="P-loop containing nucleotide triphosphate hydrolases"/>
    <property type="match status" value="1"/>
</dbReference>
<evidence type="ECO:0000259" key="8">
    <source>
        <dbReference type="PROSITE" id="PS50893"/>
    </source>
</evidence>
<comment type="subcellular location">
    <subcellularLocation>
        <location evidence="1">Cell membrane</location>
        <topology evidence="1">Multi-pass membrane protein</topology>
    </subcellularLocation>
</comment>
<feature type="domain" description="ABC transporter" evidence="8">
    <location>
        <begin position="332"/>
        <end position="549"/>
    </location>
</feature>
<dbReference type="GO" id="GO:0015421">
    <property type="term" value="F:ABC-type oligopeptide transporter activity"/>
    <property type="evidence" value="ECO:0007669"/>
    <property type="project" value="TreeGrafter"/>
</dbReference>
<dbReference type="SUPFAM" id="SSF52540">
    <property type="entry name" value="P-loop containing nucleoside triphosphate hydrolases"/>
    <property type="match status" value="1"/>
</dbReference>
<dbReference type="Gene3D" id="1.20.1560.10">
    <property type="entry name" value="ABC transporter type 1, transmembrane domain"/>
    <property type="match status" value="1"/>
</dbReference>
<evidence type="ECO:0000256" key="7">
    <source>
        <dbReference type="SAM" id="Phobius"/>
    </source>
</evidence>
<feature type="transmembrane region" description="Helical" evidence="7">
    <location>
        <begin position="158"/>
        <end position="176"/>
    </location>
</feature>
<dbReference type="AlphaFoldDB" id="A0A0C7QSC9"/>
<accession>A0A0C7QSC9</accession>
<evidence type="ECO:0000256" key="5">
    <source>
        <dbReference type="ARBA" id="ARBA00022989"/>
    </source>
</evidence>
<dbReference type="InterPro" id="IPR017871">
    <property type="entry name" value="ABC_transporter-like_CS"/>
</dbReference>
<dbReference type="GO" id="GO:0005886">
    <property type="term" value="C:plasma membrane"/>
    <property type="evidence" value="ECO:0007669"/>
    <property type="project" value="UniProtKB-SubCell"/>
</dbReference>
<keyword evidence="5 7" id="KW-1133">Transmembrane helix</keyword>
<dbReference type="RefSeq" id="WP_055334630.1">
    <property type="nucleotide sequence ID" value="NZ_CDNF01000003.1"/>
</dbReference>
<feature type="transmembrane region" description="Helical" evidence="7">
    <location>
        <begin position="20"/>
        <end position="43"/>
    </location>
</feature>
<proteinExistence type="predicted"/>
<dbReference type="PANTHER" id="PTHR43394">
    <property type="entry name" value="ATP-DEPENDENT PERMEASE MDL1, MITOCHONDRIAL"/>
    <property type="match status" value="1"/>
</dbReference>
<dbReference type="SUPFAM" id="SSF90123">
    <property type="entry name" value="ABC transporter transmembrane region"/>
    <property type="match status" value="1"/>
</dbReference>
<organism evidence="10 11">
    <name type="scientific">Paraclostridium sordellii</name>
    <name type="common">Clostridium sordellii</name>
    <dbReference type="NCBI Taxonomy" id="1505"/>
    <lineage>
        <taxon>Bacteria</taxon>
        <taxon>Bacillati</taxon>
        <taxon>Bacillota</taxon>
        <taxon>Clostridia</taxon>
        <taxon>Peptostreptococcales</taxon>
        <taxon>Peptostreptococcaceae</taxon>
        <taxon>Paraclostridium</taxon>
    </lineage>
</organism>
<keyword evidence="6 7" id="KW-0472">Membrane</keyword>